<gene>
    <name evidence="2" type="primary">Dana\GF11397</name>
    <name evidence="2" type="synonym">dana_GLEANR_11458</name>
    <name evidence="2" type="ORF">GF11397</name>
</gene>
<dbReference type="GeneID" id="6494261"/>
<keyword evidence="3" id="KW-1185">Reference proteome</keyword>
<dbReference type="OrthoDB" id="7865559at2759"/>
<accession>B3MDK4</accession>
<dbReference type="HOGENOM" id="CLU_647719_0_0_1"/>
<dbReference type="Proteomes" id="UP000007801">
    <property type="component" value="Unassembled WGS sequence"/>
</dbReference>
<dbReference type="STRING" id="7217.B3MDK4"/>
<proteinExistence type="predicted"/>
<protein>
    <submittedName>
        <fullName evidence="2">Uncharacterized protein</fullName>
    </submittedName>
</protein>
<feature type="region of interest" description="Disordered" evidence="1">
    <location>
        <begin position="201"/>
        <end position="232"/>
    </location>
</feature>
<dbReference type="AlphaFoldDB" id="B3MDK4"/>
<sequence>MNTTFNVARSLNHCWWLCGQRTSHLVMRSTRAFSYRAVPFLSEQRRQYGDRMTIDDATQAHINRYGKELSRNQAPEDPWSEDNEYTDNFKENLDEMGYEAHCNDRLYIAKNKKREAQRVYEEERASRREEAQKRFHDHFVNQEPELRRRSIHQDPAEHQKRQLEIIENNRRKWMSRAEAQREINTSGITYRMDPRKLEEMEQESMEATRGRVETPVQPPASSPAWLKKKEEDQRRMEEDQYWHKWESCPCSREPETDEQVKPHLRRKKVAVHPPAYPRDNLRRGFHSLPAFRLKPRTILMLRKRRPSSLEKQFHKFARKYRDAWLPEFPELQAQNPMPMPHAPMVPKKKKEDEEKKPKRKGERRTVQPPVFRMTVKTRQPAARPAAPVCSYSGRMRREASTMGPSEYSGRLRHSVSEAGGNFVRSQAH</sequence>
<evidence type="ECO:0000256" key="1">
    <source>
        <dbReference type="SAM" id="MobiDB-lite"/>
    </source>
</evidence>
<organism evidence="2 3">
    <name type="scientific">Drosophila ananassae</name>
    <name type="common">Fruit fly</name>
    <dbReference type="NCBI Taxonomy" id="7217"/>
    <lineage>
        <taxon>Eukaryota</taxon>
        <taxon>Metazoa</taxon>
        <taxon>Ecdysozoa</taxon>
        <taxon>Arthropoda</taxon>
        <taxon>Hexapoda</taxon>
        <taxon>Insecta</taxon>
        <taxon>Pterygota</taxon>
        <taxon>Neoptera</taxon>
        <taxon>Endopterygota</taxon>
        <taxon>Diptera</taxon>
        <taxon>Brachycera</taxon>
        <taxon>Muscomorpha</taxon>
        <taxon>Ephydroidea</taxon>
        <taxon>Drosophilidae</taxon>
        <taxon>Drosophila</taxon>
        <taxon>Sophophora</taxon>
    </lineage>
</organism>
<name>B3MDK4_DROAN</name>
<evidence type="ECO:0000313" key="2">
    <source>
        <dbReference type="EMBL" id="EDV37467.2"/>
    </source>
</evidence>
<feature type="region of interest" description="Disordered" evidence="1">
    <location>
        <begin position="331"/>
        <end position="428"/>
    </location>
</feature>
<dbReference type="EMBL" id="CH902619">
    <property type="protein sequence ID" value="EDV37467.2"/>
    <property type="molecule type" value="Genomic_DNA"/>
</dbReference>
<reference evidence="2 3" key="1">
    <citation type="journal article" date="2007" name="Nature">
        <title>Evolution of genes and genomes on the Drosophila phylogeny.</title>
        <authorList>
            <consortium name="Drosophila 12 Genomes Consortium"/>
            <person name="Clark A.G."/>
            <person name="Eisen M.B."/>
            <person name="Smith D.R."/>
            <person name="Bergman C.M."/>
            <person name="Oliver B."/>
            <person name="Markow T.A."/>
            <person name="Kaufman T.C."/>
            <person name="Kellis M."/>
            <person name="Gelbart W."/>
            <person name="Iyer V.N."/>
            <person name="Pollard D.A."/>
            <person name="Sackton T.B."/>
            <person name="Larracuente A.M."/>
            <person name="Singh N.D."/>
            <person name="Abad J.P."/>
            <person name="Abt D.N."/>
            <person name="Adryan B."/>
            <person name="Aguade M."/>
            <person name="Akashi H."/>
            <person name="Anderson W.W."/>
            <person name="Aquadro C.F."/>
            <person name="Ardell D.H."/>
            <person name="Arguello R."/>
            <person name="Artieri C.G."/>
            <person name="Barbash D.A."/>
            <person name="Barker D."/>
            <person name="Barsanti P."/>
            <person name="Batterham P."/>
            <person name="Batzoglou S."/>
            <person name="Begun D."/>
            <person name="Bhutkar A."/>
            <person name="Blanco E."/>
            <person name="Bosak S.A."/>
            <person name="Bradley R.K."/>
            <person name="Brand A.D."/>
            <person name="Brent M.R."/>
            <person name="Brooks A.N."/>
            <person name="Brown R.H."/>
            <person name="Butlin R.K."/>
            <person name="Caggese C."/>
            <person name="Calvi B.R."/>
            <person name="Bernardo de Carvalho A."/>
            <person name="Caspi A."/>
            <person name="Castrezana S."/>
            <person name="Celniker S.E."/>
            <person name="Chang J.L."/>
            <person name="Chapple C."/>
            <person name="Chatterji S."/>
            <person name="Chinwalla A."/>
            <person name="Civetta A."/>
            <person name="Clifton S.W."/>
            <person name="Comeron J.M."/>
            <person name="Costello J.C."/>
            <person name="Coyne J.A."/>
            <person name="Daub J."/>
            <person name="David R.G."/>
            <person name="Delcher A.L."/>
            <person name="Delehaunty K."/>
            <person name="Do C.B."/>
            <person name="Ebling H."/>
            <person name="Edwards K."/>
            <person name="Eickbush T."/>
            <person name="Evans J.D."/>
            <person name="Filipski A."/>
            <person name="Findeiss S."/>
            <person name="Freyhult E."/>
            <person name="Fulton L."/>
            <person name="Fulton R."/>
            <person name="Garcia A.C."/>
            <person name="Gardiner A."/>
            <person name="Garfield D.A."/>
            <person name="Garvin B.E."/>
            <person name="Gibson G."/>
            <person name="Gilbert D."/>
            <person name="Gnerre S."/>
            <person name="Godfrey J."/>
            <person name="Good R."/>
            <person name="Gotea V."/>
            <person name="Gravely B."/>
            <person name="Greenberg A.J."/>
            <person name="Griffiths-Jones S."/>
            <person name="Gross S."/>
            <person name="Guigo R."/>
            <person name="Gustafson E.A."/>
            <person name="Haerty W."/>
            <person name="Hahn M.W."/>
            <person name="Halligan D.L."/>
            <person name="Halpern A.L."/>
            <person name="Halter G.M."/>
            <person name="Han M.V."/>
            <person name="Heger A."/>
            <person name="Hillier L."/>
            <person name="Hinrichs A.S."/>
            <person name="Holmes I."/>
            <person name="Hoskins R.A."/>
            <person name="Hubisz M.J."/>
            <person name="Hultmark D."/>
            <person name="Huntley M.A."/>
            <person name="Jaffe D.B."/>
            <person name="Jagadeeshan S."/>
            <person name="Jeck W.R."/>
            <person name="Johnson J."/>
            <person name="Jones C.D."/>
            <person name="Jordan W.C."/>
            <person name="Karpen G.H."/>
            <person name="Kataoka E."/>
            <person name="Keightley P.D."/>
            <person name="Kheradpour P."/>
            <person name="Kirkness E.F."/>
            <person name="Koerich L.B."/>
            <person name="Kristiansen K."/>
            <person name="Kudrna D."/>
            <person name="Kulathinal R.J."/>
            <person name="Kumar S."/>
            <person name="Kwok R."/>
            <person name="Lander E."/>
            <person name="Langley C.H."/>
            <person name="Lapoint R."/>
            <person name="Lazzaro B.P."/>
            <person name="Lee S.J."/>
            <person name="Levesque L."/>
            <person name="Li R."/>
            <person name="Lin C.F."/>
            <person name="Lin M.F."/>
            <person name="Lindblad-Toh K."/>
            <person name="Llopart A."/>
            <person name="Long M."/>
            <person name="Low L."/>
            <person name="Lozovsky E."/>
            <person name="Lu J."/>
            <person name="Luo M."/>
            <person name="Machado C.A."/>
            <person name="Makalowski W."/>
            <person name="Marzo M."/>
            <person name="Matsuda M."/>
            <person name="Matzkin L."/>
            <person name="McAllister B."/>
            <person name="McBride C.S."/>
            <person name="McKernan B."/>
            <person name="McKernan K."/>
            <person name="Mendez-Lago M."/>
            <person name="Minx P."/>
            <person name="Mollenhauer M.U."/>
            <person name="Montooth K."/>
            <person name="Mount S.M."/>
            <person name="Mu X."/>
            <person name="Myers E."/>
            <person name="Negre B."/>
            <person name="Newfeld S."/>
            <person name="Nielsen R."/>
            <person name="Noor M.A."/>
            <person name="O'Grady P."/>
            <person name="Pachter L."/>
            <person name="Papaceit M."/>
            <person name="Parisi M.J."/>
            <person name="Parisi M."/>
            <person name="Parts L."/>
            <person name="Pedersen J.S."/>
            <person name="Pesole G."/>
            <person name="Phillippy A.M."/>
            <person name="Ponting C.P."/>
            <person name="Pop M."/>
            <person name="Porcelli D."/>
            <person name="Powell J.R."/>
            <person name="Prohaska S."/>
            <person name="Pruitt K."/>
            <person name="Puig M."/>
            <person name="Quesneville H."/>
            <person name="Ram K.R."/>
            <person name="Rand D."/>
            <person name="Rasmussen M.D."/>
            <person name="Reed L.K."/>
            <person name="Reenan R."/>
            <person name="Reily A."/>
            <person name="Remington K.A."/>
            <person name="Rieger T.T."/>
            <person name="Ritchie M.G."/>
            <person name="Robin C."/>
            <person name="Rogers Y.H."/>
            <person name="Rohde C."/>
            <person name="Rozas J."/>
            <person name="Rubenfield M.J."/>
            <person name="Ruiz A."/>
            <person name="Russo S."/>
            <person name="Salzberg S.L."/>
            <person name="Sanchez-Gracia A."/>
            <person name="Saranga D.J."/>
            <person name="Sato H."/>
            <person name="Schaeffer S.W."/>
            <person name="Schatz M.C."/>
            <person name="Schlenke T."/>
            <person name="Schwartz R."/>
            <person name="Segarra C."/>
            <person name="Singh R.S."/>
            <person name="Sirot L."/>
            <person name="Sirota M."/>
            <person name="Sisneros N.B."/>
            <person name="Smith C.D."/>
            <person name="Smith T.F."/>
            <person name="Spieth J."/>
            <person name="Stage D.E."/>
            <person name="Stark A."/>
            <person name="Stephan W."/>
            <person name="Strausberg R.L."/>
            <person name="Strempel S."/>
            <person name="Sturgill D."/>
            <person name="Sutton G."/>
            <person name="Sutton G.G."/>
            <person name="Tao W."/>
            <person name="Teichmann S."/>
            <person name="Tobari Y.N."/>
            <person name="Tomimura Y."/>
            <person name="Tsolas J.M."/>
            <person name="Valente V.L."/>
            <person name="Venter E."/>
            <person name="Venter J.C."/>
            <person name="Vicario S."/>
            <person name="Vieira F.G."/>
            <person name="Vilella A.J."/>
            <person name="Villasante A."/>
            <person name="Walenz B."/>
            <person name="Wang J."/>
            <person name="Wasserman M."/>
            <person name="Watts T."/>
            <person name="Wilson D."/>
            <person name="Wilson R.K."/>
            <person name="Wing R.A."/>
            <person name="Wolfner M.F."/>
            <person name="Wong A."/>
            <person name="Wong G.K."/>
            <person name="Wu C.I."/>
            <person name="Wu G."/>
            <person name="Yamamoto D."/>
            <person name="Yang H.P."/>
            <person name="Yang S.P."/>
            <person name="Yorke J.A."/>
            <person name="Yoshida K."/>
            <person name="Zdobnov E."/>
            <person name="Zhang P."/>
            <person name="Zhang Y."/>
            <person name="Zimin A.V."/>
            <person name="Baldwin J."/>
            <person name="Abdouelleil A."/>
            <person name="Abdulkadir J."/>
            <person name="Abebe A."/>
            <person name="Abera B."/>
            <person name="Abreu J."/>
            <person name="Acer S.C."/>
            <person name="Aftuck L."/>
            <person name="Alexander A."/>
            <person name="An P."/>
            <person name="Anderson E."/>
            <person name="Anderson S."/>
            <person name="Arachi H."/>
            <person name="Azer M."/>
            <person name="Bachantsang P."/>
            <person name="Barry A."/>
            <person name="Bayul T."/>
            <person name="Berlin A."/>
            <person name="Bessette D."/>
            <person name="Bloom T."/>
            <person name="Blye J."/>
            <person name="Boguslavskiy L."/>
            <person name="Bonnet C."/>
            <person name="Boukhgalter B."/>
            <person name="Bourzgui I."/>
            <person name="Brown A."/>
            <person name="Cahill P."/>
            <person name="Channer S."/>
            <person name="Cheshatsang Y."/>
            <person name="Chuda L."/>
            <person name="Citroen M."/>
            <person name="Collymore A."/>
            <person name="Cooke P."/>
            <person name="Costello M."/>
            <person name="D'Aco K."/>
            <person name="Daza R."/>
            <person name="De Haan G."/>
            <person name="DeGray S."/>
            <person name="DeMaso C."/>
            <person name="Dhargay N."/>
            <person name="Dooley K."/>
            <person name="Dooley E."/>
            <person name="Doricent M."/>
            <person name="Dorje P."/>
            <person name="Dorjee K."/>
            <person name="Dupes A."/>
            <person name="Elong R."/>
            <person name="Falk J."/>
            <person name="Farina A."/>
            <person name="Faro S."/>
            <person name="Ferguson D."/>
            <person name="Fisher S."/>
            <person name="Foley C.D."/>
            <person name="Franke A."/>
            <person name="Friedrich D."/>
            <person name="Gadbois L."/>
            <person name="Gearin G."/>
            <person name="Gearin C.R."/>
            <person name="Giannoukos G."/>
            <person name="Goode T."/>
            <person name="Graham J."/>
            <person name="Grandbois E."/>
            <person name="Grewal S."/>
            <person name="Gyaltsen K."/>
            <person name="Hafez N."/>
            <person name="Hagos B."/>
            <person name="Hall J."/>
            <person name="Henson C."/>
            <person name="Hollinger A."/>
            <person name="Honan T."/>
            <person name="Huard M.D."/>
            <person name="Hughes L."/>
            <person name="Hurhula B."/>
            <person name="Husby M.E."/>
            <person name="Kamat A."/>
            <person name="Kanga B."/>
            <person name="Kashin S."/>
            <person name="Khazanovich D."/>
            <person name="Kisner P."/>
            <person name="Lance K."/>
            <person name="Lara M."/>
            <person name="Lee W."/>
            <person name="Lennon N."/>
            <person name="Letendre F."/>
            <person name="LeVine R."/>
            <person name="Lipovsky A."/>
            <person name="Liu X."/>
            <person name="Liu J."/>
            <person name="Liu S."/>
            <person name="Lokyitsang T."/>
            <person name="Lokyitsang Y."/>
            <person name="Lubonja R."/>
            <person name="Lui A."/>
            <person name="MacDonald P."/>
            <person name="Magnisalis V."/>
            <person name="Maru K."/>
            <person name="Matthews C."/>
            <person name="McCusker W."/>
            <person name="McDonough S."/>
            <person name="Mehta T."/>
            <person name="Meldrim J."/>
            <person name="Meneus L."/>
            <person name="Mihai O."/>
            <person name="Mihalev A."/>
            <person name="Mihova T."/>
            <person name="Mittelman R."/>
            <person name="Mlenga V."/>
            <person name="Montmayeur A."/>
            <person name="Mulrain L."/>
            <person name="Navidi A."/>
            <person name="Naylor J."/>
            <person name="Negash T."/>
            <person name="Nguyen T."/>
            <person name="Nguyen N."/>
            <person name="Nicol R."/>
            <person name="Norbu C."/>
            <person name="Norbu N."/>
            <person name="Novod N."/>
            <person name="O'Neill B."/>
            <person name="Osman S."/>
            <person name="Markiewicz E."/>
            <person name="Oyono O.L."/>
            <person name="Patti C."/>
            <person name="Phunkhang P."/>
            <person name="Pierre F."/>
            <person name="Priest M."/>
            <person name="Raghuraman S."/>
            <person name="Rege F."/>
            <person name="Reyes R."/>
            <person name="Rise C."/>
            <person name="Rogov P."/>
            <person name="Ross K."/>
            <person name="Ryan E."/>
            <person name="Settipalli S."/>
            <person name="Shea T."/>
            <person name="Sherpa N."/>
            <person name="Shi L."/>
            <person name="Shih D."/>
            <person name="Sparrow T."/>
            <person name="Spaulding J."/>
            <person name="Stalker J."/>
            <person name="Stange-Thomann N."/>
            <person name="Stavropoulos S."/>
            <person name="Stone C."/>
            <person name="Strader C."/>
            <person name="Tesfaye S."/>
            <person name="Thomson T."/>
            <person name="Thoulutsang Y."/>
            <person name="Thoulutsang D."/>
            <person name="Topham K."/>
            <person name="Topping I."/>
            <person name="Tsamla T."/>
            <person name="Vassiliev H."/>
            <person name="Vo A."/>
            <person name="Wangchuk T."/>
            <person name="Wangdi T."/>
            <person name="Weiand M."/>
            <person name="Wilkinson J."/>
            <person name="Wilson A."/>
            <person name="Yadav S."/>
            <person name="Young G."/>
            <person name="Yu Q."/>
            <person name="Zembek L."/>
            <person name="Zhong D."/>
            <person name="Zimmer A."/>
            <person name="Zwirko Z."/>
            <person name="Jaffe D.B."/>
            <person name="Alvarez P."/>
            <person name="Brockman W."/>
            <person name="Butler J."/>
            <person name="Chin C."/>
            <person name="Gnerre S."/>
            <person name="Grabherr M."/>
            <person name="Kleber M."/>
            <person name="Mauceli E."/>
            <person name="MacCallum I."/>
        </authorList>
    </citation>
    <scope>NUCLEOTIDE SEQUENCE [LARGE SCALE GENOMIC DNA]</scope>
    <source>
        <strain evidence="3">Tucson 14024-0371.13</strain>
    </source>
</reference>
<dbReference type="InParanoid" id="B3MDK4"/>
<dbReference type="KEGG" id="dan:6494261"/>
<evidence type="ECO:0000313" key="3">
    <source>
        <dbReference type="Proteomes" id="UP000007801"/>
    </source>
</evidence>